<dbReference type="RefSeq" id="WP_245828643.1">
    <property type="nucleotide sequence ID" value="NZ_FTNF01000042.1"/>
</dbReference>
<evidence type="ECO:0000313" key="1">
    <source>
        <dbReference type="EMBL" id="SIS01860.1"/>
    </source>
</evidence>
<accession>A0A1N7FNJ9</accession>
<dbReference type="EMBL" id="FTNF01000042">
    <property type="protein sequence ID" value="SIS01860.1"/>
    <property type="molecule type" value="Genomic_DNA"/>
</dbReference>
<evidence type="ECO:0000313" key="2">
    <source>
        <dbReference type="Proteomes" id="UP000186004"/>
    </source>
</evidence>
<dbReference type="Proteomes" id="UP000186004">
    <property type="component" value="Unassembled WGS sequence"/>
</dbReference>
<dbReference type="STRING" id="1198245.SAMN05444858_14212"/>
<dbReference type="AlphaFoldDB" id="A0A1N7FNJ9"/>
<keyword evidence="2" id="KW-1185">Reference proteome</keyword>
<proteinExistence type="predicted"/>
<name>A0A1N7FNJ9_9ACTN</name>
<gene>
    <name evidence="1" type="ORF">SAMN05444858_14212</name>
</gene>
<organism evidence="1 2">
    <name type="scientific">Micromonospora avicenniae</name>
    <dbReference type="NCBI Taxonomy" id="1198245"/>
    <lineage>
        <taxon>Bacteria</taxon>
        <taxon>Bacillati</taxon>
        <taxon>Actinomycetota</taxon>
        <taxon>Actinomycetes</taxon>
        <taxon>Micromonosporales</taxon>
        <taxon>Micromonosporaceae</taxon>
        <taxon>Micromonospora</taxon>
    </lineage>
</organism>
<sequence length="277" mass="29839">MLSFPDVHALTSCLAAADADADTRGWGQPITLLLLHDGAPATDEAQREIRSLEFPLHPHDALADAAGPAALLHHIADELDGPATPYQATLAAIVGMIRVATPNARLLAWAACYRSLQPVDRRLRQARRVDAVDIDGRFYQLTRLHGDDHPVVLVDDTPANDAPPTYRGLVALLAAGVHFTQTRPRVGLRMTSTGRKPRSELDEPIFGVCGPDGASLRCRICGAVDEVTVTELPSMAGYGEDTSVRCSRCGSAETTDPIFGWRAKPATWPPLPPHDQP</sequence>
<protein>
    <submittedName>
        <fullName evidence="1">Uncharacterized protein</fullName>
    </submittedName>
</protein>
<reference evidence="1 2" key="1">
    <citation type="submission" date="2017-01" db="EMBL/GenBank/DDBJ databases">
        <authorList>
            <person name="Mah S.A."/>
            <person name="Swanson W.J."/>
            <person name="Moy G.W."/>
            <person name="Vacquier V.D."/>
        </authorList>
    </citation>
    <scope>NUCLEOTIDE SEQUENCE [LARGE SCALE GENOMIC DNA]</scope>
    <source>
        <strain evidence="1 2">DSM 45758</strain>
    </source>
</reference>